<evidence type="ECO:0000313" key="2">
    <source>
        <dbReference type="EMBL" id="ERJ91643.1"/>
    </source>
</evidence>
<organism evidence="2 3">
    <name type="scientific">Treponema lecithinolyticum ATCC 700332</name>
    <dbReference type="NCBI Taxonomy" id="1321815"/>
    <lineage>
        <taxon>Bacteria</taxon>
        <taxon>Pseudomonadati</taxon>
        <taxon>Spirochaetota</taxon>
        <taxon>Spirochaetia</taxon>
        <taxon>Spirochaetales</taxon>
        <taxon>Treponemataceae</taxon>
        <taxon>Treponema</taxon>
    </lineage>
</organism>
<evidence type="ECO:0000313" key="3">
    <source>
        <dbReference type="Proteomes" id="UP000016649"/>
    </source>
</evidence>
<proteinExistence type="predicted"/>
<reference evidence="2 3" key="1">
    <citation type="submission" date="2013-08" db="EMBL/GenBank/DDBJ databases">
        <authorList>
            <person name="Weinstock G."/>
            <person name="Sodergren E."/>
            <person name="Wylie T."/>
            <person name="Fulton L."/>
            <person name="Fulton R."/>
            <person name="Fronick C."/>
            <person name="O'Laughlin M."/>
            <person name="Godfrey J."/>
            <person name="Miner T."/>
            <person name="Herter B."/>
            <person name="Appelbaum E."/>
            <person name="Cordes M."/>
            <person name="Lek S."/>
            <person name="Wollam A."/>
            <person name="Pepin K.H."/>
            <person name="Palsikar V.B."/>
            <person name="Mitreva M."/>
            <person name="Wilson R.K."/>
        </authorList>
    </citation>
    <scope>NUCLEOTIDE SEQUENCE [LARGE SCALE GENOMIC DNA]</scope>
    <source>
        <strain evidence="2 3">ATCC 700332</strain>
    </source>
</reference>
<feature type="domain" description="Fibronectin type-III" evidence="1">
    <location>
        <begin position="416"/>
        <end position="517"/>
    </location>
</feature>
<dbReference type="SUPFAM" id="SSF49899">
    <property type="entry name" value="Concanavalin A-like lectins/glucanases"/>
    <property type="match status" value="1"/>
</dbReference>
<dbReference type="InterPro" id="IPR013320">
    <property type="entry name" value="ConA-like_dom_sf"/>
</dbReference>
<dbReference type="SUPFAM" id="SSF49265">
    <property type="entry name" value="Fibronectin type III"/>
    <property type="match status" value="1"/>
</dbReference>
<comment type="caution">
    <text evidence="2">The sequence shown here is derived from an EMBL/GenBank/DDBJ whole genome shotgun (WGS) entry which is preliminary data.</text>
</comment>
<dbReference type="InterPro" id="IPR013783">
    <property type="entry name" value="Ig-like_fold"/>
</dbReference>
<keyword evidence="3" id="KW-1185">Reference proteome</keyword>
<name>A0ABN0NWE7_TRELE</name>
<dbReference type="Gene3D" id="2.60.40.10">
    <property type="entry name" value="Immunoglobulins"/>
    <property type="match status" value="1"/>
</dbReference>
<sequence length="518" mass="55651">MYAAAWGFIMIKNNHFFAVCTVLSLFSYAFFCEAEQLSGALPNSLRSSVKEIVVGGDKGWSSVQTARNTAKKAGRFGKEAVTVASAAITLSADIDLLLNFENASFNDAAGNYSVVSSVLTAVPDTIMGKYAASGKGSGGGLRLKGSKKALFGRPGAAGSFTLSFWLNPALAENGETVFLWRSSQNVNGNPLYQMIGAAFFNNKLEWTFTNVFTDADKKKDVVLSGNHLVIPNKWALHSIAFDEETGLLEYRVDGKIEALTYITSDGTSSGTVYAGVLGVPAELEICPFFSGKIDEVCIRRKTVQFDYHQSLYAAGGGYFETEPFGPFSAGTAFTGITAVVDTPEQTDVQFFIRAGDNYHEWTSVYPPWVPVKSGKLIENVSGIWMQTAGALYTDGAAMKAPSVTELKIAYIEKEAPPAPVRLFAKAGDGYVDLLWLASSGDTPSGYMVYYGSTSGEYIGQSAAQGSSPVDAGKKTGFRLSGLENGKIYYFAVSAYDSTDKRLESVLSEEAYARPLKGL</sequence>
<dbReference type="InterPro" id="IPR003961">
    <property type="entry name" value="FN3_dom"/>
</dbReference>
<evidence type="ECO:0000259" key="1">
    <source>
        <dbReference type="PROSITE" id="PS50853"/>
    </source>
</evidence>
<dbReference type="PROSITE" id="PS50853">
    <property type="entry name" value="FN3"/>
    <property type="match status" value="1"/>
</dbReference>
<gene>
    <name evidence="2" type="ORF">HMPREF9193_02096</name>
</gene>
<dbReference type="Gene3D" id="2.60.120.200">
    <property type="match status" value="1"/>
</dbReference>
<dbReference type="Proteomes" id="UP000016649">
    <property type="component" value="Unassembled WGS sequence"/>
</dbReference>
<accession>A0ABN0NWE7</accession>
<dbReference type="InterPro" id="IPR036116">
    <property type="entry name" value="FN3_sf"/>
</dbReference>
<protein>
    <submittedName>
        <fullName evidence="2">Fibronectin type III domain protein</fullName>
    </submittedName>
</protein>
<dbReference type="EMBL" id="AWVH01000044">
    <property type="protein sequence ID" value="ERJ91643.1"/>
    <property type="molecule type" value="Genomic_DNA"/>
</dbReference>